<organism evidence="2 4">
    <name type="scientific">Cucumis melo var. makuwa</name>
    <name type="common">Oriental melon</name>
    <dbReference type="NCBI Taxonomy" id="1194695"/>
    <lineage>
        <taxon>Eukaryota</taxon>
        <taxon>Viridiplantae</taxon>
        <taxon>Streptophyta</taxon>
        <taxon>Embryophyta</taxon>
        <taxon>Tracheophyta</taxon>
        <taxon>Spermatophyta</taxon>
        <taxon>Magnoliopsida</taxon>
        <taxon>eudicotyledons</taxon>
        <taxon>Gunneridae</taxon>
        <taxon>Pentapetalae</taxon>
        <taxon>rosids</taxon>
        <taxon>fabids</taxon>
        <taxon>Cucurbitales</taxon>
        <taxon>Cucurbitaceae</taxon>
        <taxon>Benincaseae</taxon>
        <taxon>Cucumis</taxon>
    </lineage>
</organism>
<comment type="caution">
    <text evidence="2">The sequence shown here is derived from an EMBL/GenBank/DDBJ whole genome shotgun (WGS) entry which is preliminary data.</text>
</comment>
<dbReference type="EMBL" id="SSTE01000699">
    <property type="protein sequence ID" value="KAA0067154.1"/>
    <property type="molecule type" value="Genomic_DNA"/>
</dbReference>
<dbReference type="Gene3D" id="3.30.70.270">
    <property type="match status" value="1"/>
</dbReference>
<dbReference type="EMBL" id="SSTD01003575">
    <property type="protein sequence ID" value="TYK26003.1"/>
    <property type="molecule type" value="Genomic_DNA"/>
</dbReference>
<dbReference type="InterPro" id="IPR043128">
    <property type="entry name" value="Rev_trsase/Diguanyl_cyclase"/>
</dbReference>
<dbReference type="Proteomes" id="UP000321947">
    <property type="component" value="Unassembled WGS sequence"/>
</dbReference>
<dbReference type="InterPro" id="IPR043502">
    <property type="entry name" value="DNA/RNA_pol_sf"/>
</dbReference>
<evidence type="ECO:0000313" key="1">
    <source>
        <dbReference type="EMBL" id="KAA0067154.1"/>
    </source>
</evidence>
<name>A0A5D3DQS3_CUCMM</name>
<protein>
    <submittedName>
        <fullName evidence="2">ABC transporter C family member 12-like</fullName>
    </submittedName>
</protein>
<evidence type="ECO:0000313" key="3">
    <source>
        <dbReference type="Proteomes" id="UP000321393"/>
    </source>
</evidence>
<evidence type="ECO:0000313" key="4">
    <source>
        <dbReference type="Proteomes" id="UP000321947"/>
    </source>
</evidence>
<evidence type="ECO:0000313" key="2">
    <source>
        <dbReference type="EMBL" id="TYK26003.1"/>
    </source>
</evidence>
<accession>A0A5D3DQS3</accession>
<dbReference type="SUPFAM" id="SSF56672">
    <property type="entry name" value="DNA/RNA polymerases"/>
    <property type="match status" value="1"/>
</dbReference>
<dbReference type="OrthoDB" id="1749844at2759"/>
<sequence length="100" mass="11642">MIKKEHTAYLAAYVVDTQAIKNDSRSVPIVYEYLDMFYEEKSGLPLKREIEFTIELVVFLEHIISSEVQSFLGLAGYYRRFVEEFSKLALLLMALIKKAQ</sequence>
<reference evidence="3 4" key="1">
    <citation type="submission" date="2019-08" db="EMBL/GenBank/DDBJ databases">
        <title>Draft genome sequences of two oriental melons (Cucumis melo L. var makuwa).</title>
        <authorList>
            <person name="Kwon S.-Y."/>
        </authorList>
    </citation>
    <scope>NUCLEOTIDE SEQUENCE [LARGE SCALE GENOMIC DNA]</scope>
    <source>
        <strain evidence="4">cv. Chang Bougi</strain>
        <strain evidence="3">cv. SW 3</strain>
        <tissue evidence="2">Leaf</tissue>
    </source>
</reference>
<dbReference type="AlphaFoldDB" id="A0A5D3DQS3"/>
<proteinExistence type="predicted"/>
<gene>
    <name evidence="2" type="ORF">E5676_scaffold1567G00060</name>
    <name evidence="1" type="ORF">E6C27_scaffold38G002260</name>
</gene>
<dbReference type="Proteomes" id="UP000321393">
    <property type="component" value="Unassembled WGS sequence"/>
</dbReference>